<proteinExistence type="predicted"/>
<feature type="non-terminal residue" evidence="1">
    <location>
        <position position="61"/>
    </location>
</feature>
<organism evidence="1 2">
    <name type="scientific">Trifolium medium</name>
    <dbReference type="NCBI Taxonomy" id="97028"/>
    <lineage>
        <taxon>Eukaryota</taxon>
        <taxon>Viridiplantae</taxon>
        <taxon>Streptophyta</taxon>
        <taxon>Embryophyta</taxon>
        <taxon>Tracheophyta</taxon>
        <taxon>Spermatophyta</taxon>
        <taxon>Magnoliopsida</taxon>
        <taxon>eudicotyledons</taxon>
        <taxon>Gunneridae</taxon>
        <taxon>Pentapetalae</taxon>
        <taxon>rosids</taxon>
        <taxon>fabids</taxon>
        <taxon>Fabales</taxon>
        <taxon>Fabaceae</taxon>
        <taxon>Papilionoideae</taxon>
        <taxon>50 kb inversion clade</taxon>
        <taxon>NPAAA clade</taxon>
        <taxon>Hologalegina</taxon>
        <taxon>IRL clade</taxon>
        <taxon>Trifolieae</taxon>
        <taxon>Trifolium</taxon>
    </lineage>
</organism>
<sequence>MGKKSRIKRLKPVREAVRKAVVVGAAAGGDNLMPFEIGSYRFEREIQKAVRQNPDGIIMFK</sequence>
<dbReference type="Proteomes" id="UP000265520">
    <property type="component" value="Unassembled WGS sequence"/>
</dbReference>
<keyword evidence="2" id="KW-1185">Reference proteome</keyword>
<dbReference type="EMBL" id="LXQA010124278">
    <property type="protein sequence ID" value="MCI21310.1"/>
    <property type="molecule type" value="Genomic_DNA"/>
</dbReference>
<evidence type="ECO:0000313" key="2">
    <source>
        <dbReference type="Proteomes" id="UP000265520"/>
    </source>
</evidence>
<dbReference type="AlphaFoldDB" id="A0A392QC48"/>
<name>A0A392QC48_9FABA</name>
<evidence type="ECO:0000313" key="1">
    <source>
        <dbReference type="EMBL" id="MCI21310.1"/>
    </source>
</evidence>
<protein>
    <submittedName>
        <fullName evidence="1">Uncharacterized protein</fullName>
    </submittedName>
</protein>
<accession>A0A392QC48</accession>
<reference evidence="1 2" key="1">
    <citation type="journal article" date="2018" name="Front. Plant Sci.">
        <title>Red Clover (Trifolium pratense) and Zigzag Clover (T. medium) - A Picture of Genomic Similarities and Differences.</title>
        <authorList>
            <person name="Dluhosova J."/>
            <person name="Istvanek J."/>
            <person name="Nedelnik J."/>
            <person name="Repkova J."/>
        </authorList>
    </citation>
    <scope>NUCLEOTIDE SEQUENCE [LARGE SCALE GENOMIC DNA]</scope>
    <source>
        <strain evidence="2">cv. 10/8</strain>
        <tissue evidence="1">Leaf</tissue>
    </source>
</reference>
<comment type="caution">
    <text evidence="1">The sequence shown here is derived from an EMBL/GenBank/DDBJ whole genome shotgun (WGS) entry which is preliminary data.</text>
</comment>